<dbReference type="Gene3D" id="3.10.490.10">
    <property type="entry name" value="Gamma-glutamyl cyclotransferase-like"/>
    <property type="match status" value="1"/>
</dbReference>
<evidence type="ECO:0000313" key="2">
    <source>
        <dbReference type="EMBL" id="KAF2683302.1"/>
    </source>
</evidence>
<gene>
    <name evidence="2" type="ORF">K458DRAFT_418934</name>
</gene>
<organism evidence="2 3">
    <name type="scientific">Lentithecium fluviatile CBS 122367</name>
    <dbReference type="NCBI Taxonomy" id="1168545"/>
    <lineage>
        <taxon>Eukaryota</taxon>
        <taxon>Fungi</taxon>
        <taxon>Dikarya</taxon>
        <taxon>Ascomycota</taxon>
        <taxon>Pezizomycotina</taxon>
        <taxon>Dothideomycetes</taxon>
        <taxon>Pleosporomycetidae</taxon>
        <taxon>Pleosporales</taxon>
        <taxon>Massarineae</taxon>
        <taxon>Lentitheciaceae</taxon>
        <taxon>Lentithecium</taxon>
    </lineage>
</organism>
<reference evidence="2" key="1">
    <citation type="journal article" date="2020" name="Stud. Mycol.">
        <title>101 Dothideomycetes genomes: a test case for predicting lifestyles and emergence of pathogens.</title>
        <authorList>
            <person name="Haridas S."/>
            <person name="Albert R."/>
            <person name="Binder M."/>
            <person name="Bloem J."/>
            <person name="Labutti K."/>
            <person name="Salamov A."/>
            <person name="Andreopoulos B."/>
            <person name="Baker S."/>
            <person name="Barry K."/>
            <person name="Bills G."/>
            <person name="Bluhm B."/>
            <person name="Cannon C."/>
            <person name="Castanera R."/>
            <person name="Culley D."/>
            <person name="Daum C."/>
            <person name="Ezra D."/>
            <person name="Gonzalez J."/>
            <person name="Henrissat B."/>
            <person name="Kuo A."/>
            <person name="Liang C."/>
            <person name="Lipzen A."/>
            <person name="Lutzoni F."/>
            <person name="Magnuson J."/>
            <person name="Mondo S."/>
            <person name="Nolan M."/>
            <person name="Ohm R."/>
            <person name="Pangilinan J."/>
            <person name="Park H.-J."/>
            <person name="Ramirez L."/>
            <person name="Alfaro M."/>
            <person name="Sun H."/>
            <person name="Tritt A."/>
            <person name="Yoshinaga Y."/>
            <person name="Zwiers L.-H."/>
            <person name="Turgeon B."/>
            <person name="Goodwin S."/>
            <person name="Spatafora J."/>
            <person name="Crous P."/>
            <person name="Grigoriev I."/>
        </authorList>
    </citation>
    <scope>NUCLEOTIDE SEQUENCE</scope>
    <source>
        <strain evidence="2">CBS 122367</strain>
    </source>
</reference>
<evidence type="ECO:0000313" key="3">
    <source>
        <dbReference type="Proteomes" id="UP000799291"/>
    </source>
</evidence>
<dbReference type="EMBL" id="MU005584">
    <property type="protein sequence ID" value="KAF2683302.1"/>
    <property type="molecule type" value="Genomic_DNA"/>
</dbReference>
<dbReference type="Proteomes" id="UP000799291">
    <property type="component" value="Unassembled WGS sequence"/>
</dbReference>
<accession>A0A6G1IYH5</accession>
<dbReference type="OrthoDB" id="3262926at2759"/>
<evidence type="ECO:0000256" key="1">
    <source>
        <dbReference type="SAM" id="MobiDB-lite"/>
    </source>
</evidence>
<dbReference type="AlphaFoldDB" id="A0A6G1IYH5"/>
<name>A0A6G1IYH5_9PLEO</name>
<feature type="compositionally biased region" description="Low complexity" evidence="1">
    <location>
        <begin position="89"/>
        <end position="119"/>
    </location>
</feature>
<evidence type="ECO:0008006" key="4">
    <source>
        <dbReference type="Google" id="ProtNLM"/>
    </source>
</evidence>
<proteinExistence type="predicted"/>
<keyword evidence="3" id="KW-1185">Reference proteome</keyword>
<sequence>MVWRGRLMKWGRYKALVNGSKDDKVQGFMYTIQDEEQEDALRRYETAKYEVVRCLMISLVDAREFVGLTFRFREEEKHLLRALEEPTESSADSSRPSSTDSSIDILSDSSTDSSSQESC</sequence>
<feature type="region of interest" description="Disordered" evidence="1">
    <location>
        <begin position="81"/>
        <end position="119"/>
    </location>
</feature>
<protein>
    <recommendedName>
        <fullName evidence="4">Gamma-glutamylcyclotransferase AIG2-like domain-containing protein</fullName>
    </recommendedName>
</protein>